<feature type="non-terminal residue" evidence="4">
    <location>
        <position position="153"/>
    </location>
</feature>
<feature type="transmembrane region" description="Helical" evidence="2">
    <location>
        <begin position="12"/>
        <end position="32"/>
    </location>
</feature>
<organism evidence="4 5">
    <name type="scientific">Clarias magur</name>
    <name type="common">Asian catfish</name>
    <name type="synonym">Macropteronotus magur</name>
    <dbReference type="NCBI Taxonomy" id="1594786"/>
    <lineage>
        <taxon>Eukaryota</taxon>
        <taxon>Metazoa</taxon>
        <taxon>Chordata</taxon>
        <taxon>Craniata</taxon>
        <taxon>Vertebrata</taxon>
        <taxon>Euteleostomi</taxon>
        <taxon>Actinopterygii</taxon>
        <taxon>Neopterygii</taxon>
        <taxon>Teleostei</taxon>
        <taxon>Ostariophysi</taxon>
        <taxon>Siluriformes</taxon>
        <taxon>Clariidae</taxon>
        <taxon>Clarias</taxon>
    </lineage>
</organism>
<evidence type="ECO:0000256" key="2">
    <source>
        <dbReference type="SAM" id="Phobius"/>
    </source>
</evidence>
<dbReference type="InterPro" id="IPR001304">
    <property type="entry name" value="C-type_lectin-like"/>
</dbReference>
<evidence type="ECO:0000259" key="3">
    <source>
        <dbReference type="PROSITE" id="PS50041"/>
    </source>
</evidence>
<dbReference type="PROSITE" id="PS50041">
    <property type="entry name" value="C_TYPE_LECTIN_2"/>
    <property type="match status" value="1"/>
</dbReference>
<keyword evidence="2" id="KW-0812">Transmembrane</keyword>
<dbReference type="OrthoDB" id="6133475at2759"/>
<gene>
    <name evidence="4" type="ORF">DAT39_013116</name>
</gene>
<keyword evidence="5" id="KW-1185">Reference proteome</keyword>
<keyword evidence="2" id="KW-1133">Transmembrane helix</keyword>
<dbReference type="EMBL" id="QNUK01000246">
    <property type="protein sequence ID" value="KAF5897162.1"/>
    <property type="molecule type" value="Genomic_DNA"/>
</dbReference>
<evidence type="ECO:0000256" key="1">
    <source>
        <dbReference type="ARBA" id="ARBA00004401"/>
    </source>
</evidence>
<accession>A0A8J4UGE8</accession>
<dbReference type="PANTHER" id="PTHR45710">
    <property type="entry name" value="C-TYPE LECTIN DOMAIN-CONTAINING PROTEIN 180"/>
    <property type="match status" value="1"/>
</dbReference>
<dbReference type="InterPro" id="IPR016187">
    <property type="entry name" value="CTDL_fold"/>
</dbReference>
<dbReference type="InterPro" id="IPR016186">
    <property type="entry name" value="C-type_lectin-like/link_sf"/>
</dbReference>
<dbReference type="Gene3D" id="3.10.100.10">
    <property type="entry name" value="Mannose-Binding Protein A, subunit A"/>
    <property type="match status" value="1"/>
</dbReference>
<dbReference type="SUPFAM" id="SSF56436">
    <property type="entry name" value="C-type lectin-like"/>
    <property type="match status" value="1"/>
</dbReference>
<reference evidence="4" key="1">
    <citation type="submission" date="2020-07" db="EMBL/GenBank/DDBJ databases">
        <title>Clarias magur genome sequencing, assembly and annotation.</title>
        <authorList>
            <person name="Kushwaha B."/>
            <person name="Kumar R."/>
            <person name="Das P."/>
            <person name="Joshi C.G."/>
            <person name="Kumar D."/>
            <person name="Nagpure N.S."/>
            <person name="Pandey M."/>
            <person name="Agarwal S."/>
            <person name="Srivastava S."/>
            <person name="Singh M."/>
            <person name="Sahoo L."/>
            <person name="Jayasankar P."/>
            <person name="Meher P.K."/>
            <person name="Koringa P.G."/>
            <person name="Iquebal M.A."/>
            <person name="Das S.P."/>
            <person name="Bit A."/>
            <person name="Patnaik S."/>
            <person name="Patel N."/>
            <person name="Shah T.M."/>
            <person name="Hinsu A."/>
            <person name="Jena J.K."/>
        </authorList>
    </citation>
    <scope>NUCLEOTIDE SEQUENCE</scope>
    <source>
        <strain evidence="4">CIFAMagur01</strain>
        <tissue evidence="4">Testis</tissue>
    </source>
</reference>
<comment type="caution">
    <text evidence="4">The sequence shown here is derived from an EMBL/GenBank/DDBJ whole genome shotgun (WGS) entry which is preliminary data.</text>
</comment>
<evidence type="ECO:0000313" key="4">
    <source>
        <dbReference type="EMBL" id="KAF5897162.1"/>
    </source>
</evidence>
<evidence type="ECO:0000313" key="5">
    <source>
        <dbReference type="Proteomes" id="UP000727407"/>
    </source>
</evidence>
<sequence>GDTAWSRRYRLTAVCVVLLCVLLLTAITVLLIKYNLPQTSYNRLTEEKKQSDTSLPIKKDQGQRDGCLRTLIDLCNVRSFNSSLYIMSNEQKSWTESRQDCRNKGADLVIINNIDEQMFITEQLQGRQAWIGLSDGDNEGEWKWVDGTLLTSG</sequence>
<protein>
    <submittedName>
        <fullName evidence="4">C-type lectin domain family 4 member M-like</fullName>
    </submittedName>
</protein>
<dbReference type="PANTHER" id="PTHR45710:SF8">
    <property type="entry name" value="RERATING FAMILY MEMBER 4"/>
    <property type="match status" value="1"/>
</dbReference>
<feature type="domain" description="C-type lectin" evidence="3">
    <location>
        <begin position="80"/>
        <end position="148"/>
    </location>
</feature>
<feature type="non-terminal residue" evidence="4">
    <location>
        <position position="1"/>
    </location>
</feature>
<proteinExistence type="predicted"/>
<comment type="subcellular location">
    <subcellularLocation>
        <location evidence="1">Cell membrane</location>
        <topology evidence="1">Single-pass type II membrane protein</topology>
    </subcellularLocation>
</comment>
<dbReference type="Proteomes" id="UP000727407">
    <property type="component" value="Unassembled WGS sequence"/>
</dbReference>
<name>A0A8J4UGE8_CLAMG</name>
<dbReference type="Pfam" id="PF00059">
    <property type="entry name" value="Lectin_C"/>
    <property type="match status" value="1"/>
</dbReference>
<dbReference type="AlphaFoldDB" id="A0A8J4UGE8"/>
<dbReference type="InterPro" id="IPR050828">
    <property type="entry name" value="C-type_lectin/matrix_domain"/>
</dbReference>
<keyword evidence="2" id="KW-0472">Membrane</keyword>
<dbReference type="GO" id="GO:0005886">
    <property type="term" value="C:plasma membrane"/>
    <property type="evidence" value="ECO:0007669"/>
    <property type="project" value="UniProtKB-SubCell"/>
</dbReference>